<evidence type="ECO:0000313" key="3">
    <source>
        <dbReference type="Proteomes" id="UP000235145"/>
    </source>
</evidence>
<evidence type="ECO:0000256" key="1">
    <source>
        <dbReference type="SAM" id="MobiDB-lite"/>
    </source>
</evidence>
<gene>
    <name evidence="2" type="ORF">LSAT_V11C400201750</name>
</gene>
<protein>
    <submittedName>
        <fullName evidence="2">Uncharacterized protein</fullName>
    </submittedName>
</protein>
<comment type="caution">
    <text evidence="2">The sequence shown here is derived from an EMBL/GenBank/DDBJ whole genome shotgun (WGS) entry which is preliminary data.</text>
</comment>
<organism evidence="2 3">
    <name type="scientific">Lactuca sativa</name>
    <name type="common">Garden lettuce</name>
    <dbReference type="NCBI Taxonomy" id="4236"/>
    <lineage>
        <taxon>Eukaryota</taxon>
        <taxon>Viridiplantae</taxon>
        <taxon>Streptophyta</taxon>
        <taxon>Embryophyta</taxon>
        <taxon>Tracheophyta</taxon>
        <taxon>Spermatophyta</taxon>
        <taxon>Magnoliopsida</taxon>
        <taxon>eudicotyledons</taxon>
        <taxon>Gunneridae</taxon>
        <taxon>Pentapetalae</taxon>
        <taxon>asterids</taxon>
        <taxon>campanulids</taxon>
        <taxon>Asterales</taxon>
        <taxon>Asteraceae</taxon>
        <taxon>Cichorioideae</taxon>
        <taxon>Cichorieae</taxon>
        <taxon>Lactucinae</taxon>
        <taxon>Lactuca</taxon>
    </lineage>
</organism>
<reference evidence="2 3" key="1">
    <citation type="journal article" date="2017" name="Nat. Commun.">
        <title>Genome assembly with in vitro proximity ligation data and whole-genome triplication in lettuce.</title>
        <authorList>
            <person name="Reyes-Chin-Wo S."/>
            <person name="Wang Z."/>
            <person name="Yang X."/>
            <person name="Kozik A."/>
            <person name="Arikit S."/>
            <person name="Song C."/>
            <person name="Xia L."/>
            <person name="Froenicke L."/>
            <person name="Lavelle D.O."/>
            <person name="Truco M.J."/>
            <person name="Xia R."/>
            <person name="Zhu S."/>
            <person name="Xu C."/>
            <person name="Xu H."/>
            <person name="Xu X."/>
            <person name="Cox K."/>
            <person name="Korf I."/>
            <person name="Meyers B.C."/>
            <person name="Michelmore R.W."/>
        </authorList>
    </citation>
    <scope>NUCLEOTIDE SEQUENCE [LARGE SCALE GENOMIC DNA]</scope>
    <source>
        <strain evidence="3">cv. Salinas</strain>
        <tissue evidence="2">Seedlings</tissue>
    </source>
</reference>
<keyword evidence="3" id="KW-1185">Reference proteome</keyword>
<sequence>MSPPSFPPLAFSVRFPLTLHTFGSLHLAITCVSSFKVTEGHETEVEEATGFSMFSSTQSHHPLPAGYLPPTNVILSVFTTFVLLKMDSTIDQCSTSIVYTRLSKIDLRSHHFSKTKQRRPGSSNKLKRTV</sequence>
<accession>A0A9R1XHT9</accession>
<proteinExistence type="predicted"/>
<name>A0A9R1XHT9_LACSA</name>
<dbReference type="AlphaFoldDB" id="A0A9R1XHT9"/>
<dbReference type="Proteomes" id="UP000235145">
    <property type="component" value="Unassembled WGS sequence"/>
</dbReference>
<evidence type="ECO:0000313" key="2">
    <source>
        <dbReference type="EMBL" id="KAJ0210529.1"/>
    </source>
</evidence>
<feature type="region of interest" description="Disordered" evidence="1">
    <location>
        <begin position="111"/>
        <end position="130"/>
    </location>
</feature>
<dbReference type="EMBL" id="NBSK02000004">
    <property type="protein sequence ID" value="KAJ0210529.1"/>
    <property type="molecule type" value="Genomic_DNA"/>
</dbReference>